<sequence>MTTSQELLTKISQKTIEIKEHYPELQKYLDETRITLPHGDNSAAKVDTQSLQNYLNSLNEMVDKYKSNS</sequence>
<comment type="caution">
    <text evidence="1">The sequence shown here is derived from an EMBL/GenBank/DDBJ whole genome shotgun (WGS) entry which is preliminary data.</text>
</comment>
<dbReference type="Proteomes" id="UP000627521">
    <property type="component" value="Unassembled WGS sequence"/>
</dbReference>
<reference evidence="1 2" key="1">
    <citation type="submission" date="2020-09" db="EMBL/GenBank/DDBJ databases">
        <title>Bacillus nautilus sp. nov., Chryseoglobus crepusculi sp. nov, and Psychrobacter noctis sp. nov., isolated from deep-sea sponges from the equatorial Atlantic.</title>
        <authorList>
            <person name="Stennett H.L."/>
            <person name="Williams S.E."/>
        </authorList>
    </citation>
    <scope>NUCLEOTIDE SEQUENCE [LARGE SCALE GENOMIC DNA]</scope>
    <source>
        <strain evidence="1 2">28M-24</strain>
    </source>
</reference>
<protein>
    <submittedName>
        <fullName evidence="1">Uncharacterized protein</fullName>
    </submittedName>
</protein>
<evidence type="ECO:0000313" key="1">
    <source>
        <dbReference type="EMBL" id="MBD3863105.1"/>
    </source>
</evidence>
<accession>A0ABR8LSB9</accession>
<gene>
    <name evidence="1" type="ORF">IEG06_06555</name>
</gene>
<keyword evidence="2" id="KW-1185">Reference proteome</keyword>
<proteinExistence type="predicted"/>
<dbReference type="RefSeq" id="WP_191099503.1">
    <property type="nucleotide sequence ID" value="NZ_JACXXF010000003.1"/>
</dbReference>
<dbReference type="EMBL" id="JACXXH010000003">
    <property type="protein sequence ID" value="MBD3863105.1"/>
    <property type="molecule type" value="Genomic_DNA"/>
</dbReference>
<organism evidence="1 2">
    <name type="scientific">Olleya marilimosa</name>
    <dbReference type="NCBI Taxonomy" id="272164"/>
    <lineage>
        <taxon>Bacteria</taxon>
        <taxon>Pseudomonadati</taxon>
        <taxon>Bacteroidota</taxon>
        <taxon>Flavobacteriia</taxon>
        <taxon>Flavobacteriales</taxon>
        <taxon>Flavobacteriaceae</taxon>
    </lineage>
</organism>
<name>A0ABR8LSB9_9FLAO</name>
<evidence type="ECO:0000313" key="2">
    <source>
        <dbReference type="Proteomes" id="UP000627521"/>
    </source>
</evidence>